<dbReference type="STRING" id="1826909.A5893_14675"/>
<evidence type="ECO:0000256" key="11">
    <source>
        <dbReference type="RuleBase" id="RU003781"/>
    </source>
</evidence>
<sequence length="192" mass="21571">MENKLVFATNNAHKLEEVQAKVGNIFKIVSLAEINCNEDIAETGLTLQENASIKSQYINKNYNLNCFADDTGLEIKALNNEPGVFSARYSGSRDFKHNMDLVLLKMRDITDRAARFRTVVSLIIDDKEILFEGIVNGKIRETPSGNDGFGYDPIFEPDGYDITFAEMSLEDKNRISHRGLAMEKLIGFLKGI</sequence>
<feature type="binding site" evidence="10">
    <location>
        <position position="172"/>
    </location>
    <ligand>
        <name>substrate</name>
    </ligand>
</feature>
<keyword evidence="5 10" id="KW-0378">Hydrolase</keyword>
<evidence type="ECO:0000256" key="1">
    <source>
        <dbReference type="ARBA" id="ARBA00008023"/>
    </source>
</evidence>
<dbReference type="InterPro" id="IPR002637">
    <property type="entry name" value="RdgB/HAM1"/>
</dbReference>
<dbReference type="EMBL" id="LWHJ01000030">
    <property type="protein sequence ID" value="OAQ38647.1"/>
    <property type="molecule type" value="Genomic_DNA"/>
</dbReference>
<dbReference type="GO" id="GO:0036220">
    <property type="term" value="F:ITP diphosphatase activity"/>
    <property type="evidence" value="ECO:0007669"/>
    <property type="project" value="UniProtKB-UniRule"/>
</dbReference>
<dbReference type="GO" id="GO:0005829">
    <property type="term" value="C:cytosol"/>
    <property type="evidence" value="ECO:0007669"/>
    <property type="project" value="TreeGrafter"/>
</dbReference>
<dbReference type="CDD" id="cd00515">
    <property type="entry name" value="HAM1"/>
    <property type="match status" value="1"/>
</dbReference>
<dbReference type="InterPro" id="IPR029001">
    <property type="entry name" value="ITPase-like_fam"/>
</dbReference>
<keyword evidence="13" id="KW-1185">Reference proteome</keyword>
<feature type="active site" description="Proton acceptor" evidence="10">
    <location>
        <position position="70"/>
    </location>
</feature>
<dbReference type="Gene3D" id="3.90.950.10">
    <property type="match status" value="1"/>
</dbReference>
<feature type="binding site" evidence="10">
    <location>
        <begin position="9"/>
        <end position="14"/>
    </location>
    <ligand>
        <name>substrate</name>
    </ligand>
</feature>
<keyword evidence="3 10" id="KW-0479">Metal-binding</keyword>
<dbReference type="SUPFAM" id="SSF52972">
    <property type="entry name" value="ITPase-like"/>
    <property type="match status" value="1"/>
</dbReference>
<name>A0A179DC86_9SPHI</name>
<dbReference type="FunFam" id="3.90.950.10:FF:000001">
    <property type="entry name" value="dITP/XTP pyrophosphatase"/>
    <property type="match status" value="1"/>
</dbReference>
<dbReference type="GO" id="GO:0017111">
    <property type="term" value="F:ribonucleoside triphosphate phosphatase activity"/>
    <property type="evidence" value="ECO:0007669"/>
    <property type="project" value="InterPro"/>
</dbReference>
<dbReference type="Pfam" id="PF01725">
    <property type="entry name" value="Ham1p_like"/>
    <property type="match status" value="1"/>
</dbReference>
<protein>
    <recommendedName>
        <fullName evidence="10">dITP/XTP pyrophosphatase</fullName>
        <ecNumber evidence="10">3.6.1.66</ecNumber>
    </recommendedName>
    <alternativeName>
        <fullName evidence="10">Non-canonical purine NTP pyrophosphatase</fullName>
    </alternativeName>
    <alternativeName>
        <fullName evidence="10">Non-standard purine NTP pyrophosphatase</fullName>
    </alternativeName>
    <alternativeName>
        <fullName evidence="10">Nucleoside-triphosphate diphosphatase</fullName>
    </alternativeName>
    <alternativeName>
        <fullName evidence="10">Nucleoside-triphosphate pyrophosphatase</fullName>
        <shortName evidence="10">NTPase</shortName>
    </alternativeName>
</protein>
<comment type="caution">
    <text evidence="12">The sequence shown here is derived from an EMBL/GenBank/DDBJ whole genome shotgun (WGS) entry which is preliminary data.</text>
</comment>
<dbReference type="GO" id="GO:0036222">
    <property type="term" value="F:XTP diphosphatase activity"/>
    <property type="evidence" value="ECO:0007669"/>
    <property type="project" value="UniProtKB-UniRule"/>
</dbReference>
<dbReference type="Proteomes" id="UP000078459">
    <property type="component" value="Unassembled WGS sequence"/>
</dbReference>
<dbReference type="GO" id="GO:0009117">
    <property type="term" value="P:nucleotide metabolic process"/>
    <property type="evidence" value="ECO:0007669"/>
    <property type="project" value="UniProtKB-KW"/>
</dbReference>
<evidence type="ECO:0000313" key="13">
    <source>
        <dbReference type="Proteomes" id="UP000078459"/>
    </source>
</evidence>
<comment type="catalytic activity">
    <reaction evidence="8 10">
        <text>dITP + H2O = dIMP + diphosphate + H(+)</text>
        <dbReference type="Rhea" id="RHEA:28342"/>
        <dbReference type="ChEBI" id="CHEBI:15377"/>
        <dbReference type="ChEBI" id="CHEBI:15378"/>
        <dbReference type="ChEBI" id="CHEBI:33019"/>
        <dbReference type="ChEBI" id="CHEBI:61194"/>
        <dbReference type="ChEBI" id="CHEBI:61382"/>
        <dbReference type="EC" id="3.6.1.66"/>
    </reaction>
</comment>
<dbReference type="GO" id="GO:0046872">
    <property type="term" value="F:metal ion binding"/>
    <property type="evidence" value="ECO:0007669"/>
    <property type="project" value="UniProtKB-KW"/>
</dbReference>
<comment type="subunit">
    <text evidence="2 10">Homodimer.</text>
</comment>
<dbReference type="AlphaFoldDB" id="A0A179DC86"/>
<comment type="catalytic activity">
    <reaction evidence="10">
        <text>ITP + H2O = IMP + diphosphate + H(+)</text>
        <dbReference type="Rhea" id="RHEA:29399"/>
        <dbReference type="ChEBI" id="CHEBI:15377"/>
        <dbReference type="ChEBI" id="CHEBI:15378"/>
        <dbReference type="ChEBI" id="CHEBI:33019"/>
        <dbReference type="ChEBI" id="CHEBI:58053"/>
        <dbReference type="ChEBI" id="CHEBI:61402"/>
        <dbReference type="EC" id="3.6.1.66"/>
    </reaction>
</comment>
<evidence type="ECO:0000256" key="6">
    <source>
        <dbReference type="ARBA" id="ARBA00022842"/>
    </source>
</evidence>
<dbReference type="PANTHER" id="PTHR11067">
    <property type="entry name" value="INOSINE TRIPHOSPHATE PYROPHOSPHATASE/HAM1 PROTEIN"/>
    <property type="match status" value="1"/>
</dbReference>
<feature type="binding site" evidence="10">
    <location>
        <position position="70"/>
    </location>
    <ligand>
        <name>Mg(2+)</name>
        <dbReference type="ChEBI" id="CHEBI:18420"/>
    </ligand>
</feature>
<dbReference type="RefSeq" id="WP_068823419.1">
    <property type="nucleotide sequence ID" value="NZ_LWHJ01000030.1"/>
</dbReference>
<comment type="catalytic activity">
    <reaction evidence="9 10">
        <text>XTP + H2O = XMP + diphosphate + H(+)</text>
        <dbReference type="Rhea" id="RHEA:28610"/>
        <dbReference type="ChEBI" id="CHEBI:15377"/>
        <dbReference type="ChEBI" id="CHEBI:15378"/>
        <dbReference type="ChEBI" id="CHEBI:33019"/>
        <dbReference type="ChEBI" id="CHEBI:57464"/>
        <dbReference type="ChEBI" id="CHEBI:61314"/>
        <dbReference type="EC" id="3.6.1.66"/>
    </reaction>
</comment>
<reference evidence="12 13" key="1">
    <citation type="submission" date="2016-04" db="EMBL/GenBank/DDBJ databases">
        <authorList>
            <person name="Evans L.H."/>
            <person name="Alamgir A."/>
            <person name="Owens N."/>
            <person name="Weber N.D."/>
            <person name="Virtaneva K."/>
            <person name="Barbian K."/>
            <person name="Babar A."/>
            <person name="Rosenke K."/>
        </authorList>
    </citation>
    <scope>NUCLEOTIDE SEQUENCE [LARGE SCALE GENOMIC DNA]</scope>
    <source>
        <strain evidence="12 13">CCM 8644</strain>
    </source>
</reference>
<evidence type="ECO:0000256" key="9">
    <source>
        <dbReference type="ARBA" id="ARBA00052017"/>
    </source>
</evidence>
<proteinExistence type="inferred from homology"/>
<dbReference type="EC" id="3.6.1.66" evidence="10"/>
<dbReference type="HAMAP" id="MF_01405">
    <property type="entry name" value="Non_canon_purine_NTPase"/>
    <property type="match status" value="1"/>
</dbReference>
<comment type="caution">
    <text evidence="10">Lacks conserved residue(s) required for the propagation of feature annotation.</text>
</comment>
<feature type="binding site" evidence="10">
    <location>
        <begin position="177"/>
        <end position="178"/>
    </location>
    <ligand>
        <name>substrate</name>
    </ligand>
</feature>
<evidence type="ECO:0000256" key="10">
    <source>
        <dbReference type="HAMAP-Rule" id="MF_01405"/>
    </source>
</evidence>
<feature type="binding site" evidence="10">
    <location>
        <position position="71"/>
    </location>
    <ligand>
        <name>substrate</name>
    </ligand>
</feature>
<comment type="similarity">
    <text evidence="1 10 11">Belongs to the HAM1 NTPase family.</text>
</comment>
<keyword evidence="7 10" id="KW-0546">Nucleotide metabolism</keyword>
<dbReference type="InterPro" id="IPR020922">
    <property type="entry name" value="dITP/XTP_pyrophosphatase"/>
</dbReference>
<dbReference type="GO" id="GO:0000166">
    <property type="term" value="F:nucleotide binding"/>
    <property type="evidence" value="ECO:0007669"/>
    <property type="project" value="UniProtKB-KW"/>
</dbReference>
<dbReference type="PANTHER" id="PTHR11067:SF9">
    <property type="entry name" value="INOSINE TRIPHOSPHATE PYROPHOSPHATASE"/>
    <property type="match status" value="1"/>
</dbReference>
<comment type="function">
    <text evidence="10">Pyrophosphatase that catalyzes the hydrolysis of nucleoside triphosphates to their monophosphate derivatives, with a high preference for the non-canonical purine nucleotides XTP (xanthosine triphosphate), dITP (deoxyinosine triphosphate) and ITP. Seems to function as a house-cleaning enzyme that removes non-canonical purine nucleotides from the nucleotide pool, thus preventing their incorporation into DNA/RNA and avoiding chromosomal lesions.</text>
</comment>
<dbReference type="NCBIfam" id="TIGR00042">
    <property type="entry name" value="RdgB/HAM1 family non-canonical purine NTP pyrophosphatase"/>
    <property type="match status" value="1"/>
</dbReference>
<dbReference type="OrthoDB" id="9807456at2"/>
<gene>
    <name evidence="12" type="ORF">A5893_14675</name>
</gene>
<comment type="cofactor">
    <cofactor evidence="10">
        <name>Mg(2+)</name>
        <dbReference type="ChEBI" id="CHEBI:18420"/>
    </cofactor>
    <text evidence="10">Binds 1 Mg(2+) ion per subunit.</text>
</comment>
<feature type="binding site" evidence="10">
    <location>
        <begin position="149"/>
        <end position="152"/>
    </location>
    <ligand>
        <name>substrate</name>
    </ligand>
</feature>
<evidence type="ECO:0000256" key="5">
    <source>
        <dbReference type="ARBA" id="ARBA00022801"/>
    </source>
</evidence>
<evidence type="ECO:0000256" key="3">
    <source>
        <dbReference type="ARBA" id="ARBA00022723"/>
    </source>
</evidence>
<reference evidence="12 13" key="2">
    <citation type="submission" date="2016-06" db="EMBL/GenBank/DDBJ databases">
        <title>Pedobacter psychrophilus sp. nov., isolated from Antarctic fragmentary rock.</title>
        <authorList>
            <person name="Svec P."/>
        </authorList>
    </citation>
    <scope>NUCLEOTIDE SEQUENCE [LARGE SCALE GENOMIC DNA]</scope>
    <source>
        <strain evidence="12 13">CCM 8644</strain>
    </source>
</reference>
<keyword evidence="4 10" id="KW-0547">Nucleotide-binding</keyword>
<evidence type="ECO:0000256" key="2">
    <source>
        <dbReference type="ARBA" id="ARBA00011738"/>
    </source>
</evidence>
<evidence type="ECO:0000256" key="4">
    <source>
        <dbReference type="ARBA" id="ARBA00022741"/>
    </source>
</evidence>
<evidence type="ECO:0000256" key="8">
    <source>
        <dbReference type="ARBA" id="ARBA00051875"/>
    </source>
</evidence>
<evidence type="ECO:0000256" key="7">
    <source>
        <dbReference type="ARBA" id="ARBA00023080"/>
    </source>
</evidence>
<keyword evidence="6 10" id="KW-0460">Magnesium</keyword>
<dbReference type="GO" id="GO:0009146">
    <property type="term" value="P:purine nucleoside triphosphate catabolic process"/>
    <property type="evidence" value="ECO:0007669"/>
    <property type="project" value="UniProtKB-UniRule"/>
</dbReference>
<evidence type="ECO:0000313" key="12">
    <source>
        <dbReference type="EMBL" id="OAQ38647.1"/>
    </source>
</evidence>
<accession>A0A179DC86</accession>
<organism evidence="12 13">
    <name type="scientific">Pedobacter psychrophilus</name>
    <dbReference type="NCBI Taxonomy" id="1826909"/>
    <lineage>
        <taxon>Bacteria</taxon>
        <taxon>Pseudomonadati</taxon>
        <taxon>Bacteroidota</taxon>
        <taxon>Sphingobacteriia</taxon>
        <taxon>Sphingobacteriales</taxon>
        <taxon>Sphingobacteriaceae</taxon>
        <taxon>Pedobacter</taxon>
    </lineage>
</organism>
<dbReference type="GO" id="GO:0035870">
    <property type="term" value="F:dITP diphosphatase activity"/>
    <property type="evidence" value="ECO:0007669"/>
    <property type="project" value="UniProtKB-UniRule"/>
</dbReference>